<gene>
    <name evidence="1" type="ORF">GCM10009107_60640</name>
</gene>
<sequence>MPAPRLLPQSIAAEDLASGRLVHWGTVPGKPVEVRALHTSRRLVSAKVTAFVQCLCESFSGGVLA</sequence>
<accession>A0ABP3VYA2</accession>
<evidence type="ECO:0000313" key="1">
    <source>
        <dbReference type="EMBL" id="GAA0769598.1"/>
    </source>
</evidence>
<dbReference type="Gene3D" id="3.40.190.290">
    <property type="match status" value="1"/>
</dbReference>
<name>A0ABP3VYA2_9BURK</name>
<dbReference type="SUPFAM" id="SSF53850">
    <property type="entry name" value="Periplasmic binding protein-like II"/>
    <property type="match status" value="1"/>
</dbReference>
<proteinExistence type="predicted"/>
<reference evidence="2" key="1">
    <citation type="journal article" date="2019" name="Int. J. Syst. Evol. Microbiol.">
        <title>The Global Catalogue of Microorganisms (GCM) 10K type strain sequencing project: providing services to taxonomists for standard genome sequencing and annotation.</title>
        <authorList>
            <consortium name="The Broad Institute Genomics Platform"/>
            <consortium name="The Broad Institute Genome Sequencing Center for Infectious Disease"/>
            <person name="Wu L."/>
            <person name="Ma J."/>
        </authorList>
    </citation>
    <scope>NUCLEOTIDE SEQUENCE [LARGE SCALE GENOMIC DNA]</scope>
    <source>
        <strain evidence="2">JCM 15503</strain>
    </source>
</reference>
<evidence type="ECO:0000313" key="2">
    <source>
        <dbReference type="Proteomes" id="UP001500279"/>
    </source>
</evidence>
<protein>
    <recommendedName>
        <fullName evidence="3">LysR substrate-binding domain-containing protein</fullName>
    </recommendedName>
</protein>
<organism evidence="1 2">
    <name type="scientific">Ideonella azotifigens</name>
    <dbReference type="NCBI Taxonomy" id="513160"/>
    <lineage>
        <taxon>Bacteria</taxon>
        <taxon>Pseudomonadati</taxon>
        <taxon>Pseudomonadota</taxon>
        <taxon>Betaproteobacteria</taxon>
        <taxon>Burkholderiales</taxon>
        <taxon>Sphaerotilaceae</taxon>
        <taxon>Ideonella</taxon>
    </lineage>
</organism>
<comment type="caution">
    <text evidence="1">The sequence shown here is derived from an EMBL/GenBank/DDBJ whole genome shotgun (WGS) entry which is preliminary data.</text>
</comment>
<dbReference type="EMBL" id="BAAAEW010000047">
    <property type="protein sequence ID" value="GAA0769598.1"/>
    <property type="molecule type" value="Genomic_DNA"/>
</dbReference>
<dbReference type="Proteomes" id="UP001500279">
    <property type="component" value="Unassembled WGS sequence"/>
</dbReference>
<keyword evidence="2" id="KW-1185">Reference proteome</keyword>
<evidence type="ECO:0008006" key="3">
    <source>
        <dbReference type="Google" id="ProtNLM"/>
    </source>
</evidence>